<feature type="chain" id="PRO_5028929496" description="Gram-positive cocci surface proteins LPxTG domain-containing protein" evidence="2">
    <location>
        <begin position="25"/>
        <end position="156"/>
    </location>
</feature>
<evidence type="ECO:0000256" key="2">
    <source>
        <dbReference type="SAM" id="SignalP"/>
    </source>
</evidence>
<organism evidence="3 4">
    <name type="scientific">Phytohabitans rumicis</name>
    <dbReference type="NCBI Taxonomy" id="1076125"/>
    <lineage>
        <taxon>Bacteria</taxon>
        <taxon>Bacillati</taxon>
        <taxon>Actinomycetota</taxon>
        <taxon>Actinomycetes</taxon>
        <taxon>Micromonosporales</taxon>
        <taxon>Micromonosporaceae</taxon>
    </lineage>
</organism>
<gene>
    <name evidence="3" type="ORF">Prum_055890</name>
</gene>
<dbReference type="EMBL" id="BLPG01000001">
    <property type="protein sequence ID" value="GFJ91947.1"/>
    <property type="molecule type" value="Genomic_DNA"/>
</dbReference>
<dbReference type="RefSeq" id="WP_173078930.1">
    <property type="nucleotide sequence ID" value="NZ_BAABJB010000017.1"/>
</dbReference>
<reference evidence="3 4" key="2">
    <citation type="submission" date="2020-03" db="EMBL/GenBank/DDBJ databases">
        <authorList>
            <person name="Ichikawa N."/>
            <person name="Kimura A."/>
            <person name="Kitahashi Y."/>
            <person name="Uohara A."/>
        </authorList>
    </citation>
    <scope>NUCLEOTIDE SEQUENCE [LARGE SCALE GENOMIC DNA]</scope>
    <source>
        <strain evidence="3 4">NBRC 108638</strain>
    </source>
</reference>
<keyword evidence="1" id="KW-1133">Transmembrane helix</keyword>
<name>A0A6V8LD54_9ACTN</name>
<evidence type="ECO:0000313" key="3">
    <source>
        <dbReference type="EMBL" id="GFJ91947.1"/>
    </source>
</evidence>
<keyword evidence="1" id="KW-0472">Membrane</keyword>
<keyword evidence="1" id="KW-0812">Transmembrane</keyword>
<feature type="transmembrane region" description="Helical" evidence="1">
    <location>
        <begin position="132"/>
        <end position="151"/>
    </location>
</feature>
<evidence type="ECO:0008006" key="5">
    <source>
        <dbReference type="Google" id="ProtNLM"/>
    </source>
</evidence>
<protein>
    <recommendedName>
        <fullName evidence="5">Gram-positive cocci surface proteins LPxTG domain-containing protein</fullName>
    </recommendedName>
</protein>
<evidence type="ECO:0000256" key="1">
    <source>
        <dbReference type="SAM" id="Phobius"/>
    </source>
</evidence>
<dbReference type="Proteomes" id="UP000482960">
    <property type="component" value="Unassembled WGS sequence"/>
</dbReference>
<feature type="signal peptide" evidence="2">
    <location>
        <begin position="1"/>
        <end position="24"/>
    </location>
</feature>
<proteinExistence type="predicted"/>
<evidence type="ECO:0000313" key="4">
    <source>
        <dbReference type="Proteomes" id="UP000482960"/>
    </source>
</evidence>
<keyword evidence="2" id="KW-0732">Signal</keyword>
<dbReference type="AlphaFoldDB" id="A0A6V8LD54"/>
<keyword evidence="4" id="KW-1185">Reference proteome</keyword>
<sequence length="156" mass="15787">MRTFAAAAALAFVGLLAAPVPAYADGAWVEVNPSSIQAGYRVGIRGSCQENLNDAIAKSDAFGEVKMAPEHGFVVAAVTVPAKTRPGDYKVNLSCKNGSSATTTMYVLGMDHPSKGPATGGGGTARDATTPLAVTGAGVAAVVAGLGLLVLRRRRT</sequence>
<comment type="caution">
    <text evidence="3">The sequence shown here is derived from an EMBL/GenBank/DDBJ whole genome shotgun (WGS) entry which is preliminary data.</text>
</comment>
<reference evidence="3 4" key="1">
    <citation type="submission" date="2020-03" db="EMBL/GenBank/DDBJ databases">
        <title>Whole genome shotgun sequence of Phytohabitans rumicis NBRC 108638.</title>
        <authorList>
            <person name="Komaki H."/>
            <person name="Tamura T."/>
        </authorList>
    </citation>
    <scope>NUCLEOTIDE SEQUENCE [LARGE SCALE GENOMIC DNA]</scope>
    <source>
        <strain evidence="3 4">NBRC 108638</strain>
    </source>
</reference>
<accession>A0A6V8LD54</accession>